<dbReference type="PANTHER" id="PTHR33639:SF2">
    <property type="entry name" value="DUF393 DOMAIN-CONTAINING PROTEIN"/>
    <property type="match status" value="1"/>
</dbReference>
<dbReference type="OrthoDB" id="9785438at2"/>
<dbReference type="GO" id="GO:0015035">
    <property type="term" value="F:protein-disulfide reductase activity"/>
    <property type="evidence" value="ECO:0007669"/>
    <property type="project" value="InterPro"/>
</dbReference>
<keyword evidence="2" id="KW-1185">Reference proteome</keyword>
<dbReference type="InterPro" id="IPR007263">
    <property type="entry name" value="DCC1-like"/>
</dbReference>
<organism evidence="1 2">
    <name type="scientific">Aureibacillus halotolerans</name>
    <dbReference type="NCBI Taxonomy" id="1508390"/>
    <lineage>
        <taxon>Bacteria</taxon>
        <taxon>Bacillati</taxon>
        <taxon>Bacillota</taxon>
        <taxon>Bacilli</taxon>
        <taxon>Bacillales</taxon>
        <taxon>Bacillaceae</taxon>
        <taxon>Aureibacillus</taxon>
    </lineage>
</organism>
<dbReference type="InterPro" id="IPR052927">
    <property type="entry name" value="DCC_oxidoreductase"/>
</dbReference>
<evidence type="ECO:0000313" key="2">
    <source>
        <dbReference type="Proteomes" id="UP000295632"/>
    </source>
</evidence>
<gene>
    <name evidence="1" type="ORF">EV213_101108</name>
</gene>
<dbReference type="PANTHER" id="PTHR33639">
    <property type="entry name" value="THIOL-DISULFIDE OXIDOREDUCTASE DCC"/>
    <property type="match status" value="1"/>
</dbReference>
<accession>A0A4R6UCE1</accession>
<dbReference type="Proteomes" id="UP000295632">
    <property type="component" value="Unassembled WGS sequence"/>
</dbReference>
<sequence>MTSSSIDLNKNGIIFYDGECSFCDKSVQFIMKRDPKRYFYFVSLQSALAARLLAEYPNHERPDSIVLLEKKGMYTESTAALRICRHLKGGWKLLLALIVLPKRLRDAAYRWFAKHRYQWFGQVDACHLPSPEERARFLELG</sequence>
<dbReference type="EMBL" id="SNYJ01000001">
    <property type="protein sequence ID" value="TDQ42679.1"/>
    <property type="molecule type" value="Genomic_DNA"/>
</dbReference>
<dbReference type="RefSeq" id="WP_133578521.1">
    <property type="nucleotide sequence ID" value="NZ_SNYJ01000001.1"/>
</dbReference>
<name>A0A4R6UCE1_9BACI</name>
<reference evidence="1 2" key="1">
    <citation type="submission" date="2019-03" db="EMBL/GenBank/DDBJ databases">
        <title>Genomic Encyclopedia of Type Strains, Phase IV (KMG-IV): sequencing the most valuable type-strain genomes for metagenomic binning, comparative biology and taxonomic classification.</title>
        <authorList>
            <person name="Goeker M."/>
        </authorList>
    </citation>
    <scope>NUCLEOTIDE SEQUENCE [LARGE SCALE GENOMIC DNA]</scope>
    <source>
        <strain evidence="1 2">DSM 28697</strain>
    </source>
</reference>
<proteinExistence type="predicted"/>
<evidence type="ECO:0000313" key="1">
    <source>
        <dbReference type="EMBL" id="TDQ42679.1"/>
    </source>
</evidence>
<comment type="caution">
    <text evidence="1">The sequence shown here is derived from an EMBL/GenBank/DDBJ whole genome shotgun (WGS) entry which is preliminary data.</text>
</comment>
<protein>
    <submittedName>
        <fullName evidence="1">Putative DCC family thiol-disulfide oxidoreductase YuxK</fullName>
    </submittedName>
</protein>
<dbReference type="AlphaFoldDB" id="A0A4R6UCE1"/>
<dbReference type="Pfam" id="PF04134">
    <property type="entry name" value="DCC1-like"/>
    <property type="match status" value="1"/>
</dbReference>